<dbReference type="GO" id="GO:0050605">
    <property type="term" value="F:superoxide reductase activity"/>
    <property type="evidence" value="ECO:0007669"/>
    <property type="project" value="UniProtKB-EC"/>
</dbReference>
<evidence type="ECO:0000313" key="7">
    <source>
        <dbReference type="EMBL" id="AHC15113.1"/>
    </source>
</evidence>
<accession>V5WH49</accession>
<dbReference type="Gene3D" id="2.60.40.730">
    <property type="entry name" value="SOR catalytic domain"/>
    <property type="match status" value="1"/>
</dbReference>
<organism evidence="7 8">
    <name type="scientific">Salinispira pacifica</name>
    <dbReference type="NCBI Taxonomy" id="1307761"/>
    <lineage>
        <taxon>Bacteria</taxon>
        <taxon>Pseudomonadati</taxon>
        <taxon>Spirochaetota</taxon>
        <taxon>Spirochaetia</taxon>
        <taxon>Spirochaetales</taxon>
        <taxon>Spirochaetaceae</taxon>
        <taxon>Salinispira</taxon>
    </lineage>
</organism>
<dbReference type="InterPro" id="IPR036073">
    <property type="entry name" value="Desulfoferrodoxin_Fe-bd_dom_sf"/>
</dbReference>
<comment type="similarity">
    <text evidence="1">Belongs to the desulfoferrodoxin family.</text>
</comment>
<proteinExistence type="inferred from homology"/>
<keyword evidence="2" id="KW-0813">Transport</keyword>
<reference evidence="7 8" key="1">
    <citation type="journal article" date="2015" name="Stand. Genomic Sci.">
        <title>Complete genome sequence and description of Salinispira pacifica gen. nov., sp. nov., a novel spirochaete isolated form a hypersaline microbial mat.</title>
        <authorList>
            <person name="Ben Hania W."/>
            <person name="Joseph M."/>
            <person name="Schumann P."/>
            <person name="Bunk B."/>
            <person name="Fiebig A."/>
            <person name="Sproer C."/>
            <person name="Klenk H.P."/>
            <person name="Fardeau M.L."/>
            <person name="Spring S."/>
        </authorList>
    </citation>
    <scope>NUCLEOTIDE SEQUENCE [LARGE SCALE GENOMIC DNA]</scope>
    <source>
        <strain evidence="7 8">L21-RPul-D2</strain>
    </source>
</reference>
<protein>
    <submittedName>
        <fullName evidence="7">Superoxide reductase</fullName>
        <ecNumber evidence="7">1.15.1.2</ecNumber>
    </submittedName>
</protein>
<name>V5WH49_9SPIO</name>
<dbReference type="PANTHER" id="PTHR36541:SF1">
    <property type="entry name" value="SUPEROXIDE REDUCTASE-RELATED"/>
    <property type="match status" value="1"/>
</dbReference>
<dbReference type="GO" id="GO:0005506">
    <property type="term" value="F:iron ion binding"/>
    <property type="evidence" value="ECO:0007669"/>
    <property type="project" value="InterPro"/>
</dbReference>
<dbReference type="KEGG" id="slr:L21SP2_1734"/>
<dbReference type="SUPFAM" id="SSF49367">
    <property type="entry name" value="Superoxide reductase-like"/>
    <property type="match status" value="1"/>
</dbReference>
<keyword evidence="3" id="KW-0479">Metal-binding</keyword>
<dbReference type="InterPro" id="IPR051233">
    <property type="entry name" value="Desulfoferrodoxin_SOR"/>
</dbReference>
<keyword evidence="8" id="KW-1185">Reference proteome</keyword>
<dbReference type="AlphaFoldDB" id="V5WH49"/>
<keyword evidence="5" id="KW-0408">Iron</keyword>
<keyword evidence="7" id="KW-0560">Oxidoreductase</keyword>
<dbReference type="PATRIC" id="fig|1307761.3.peg.1728"/>
<sequence>MAIADGIQTADWKAEKHAPVIESPDTVKSGEKFSISASVGKEIPHPNTTEHFISWIQVYFRPEGEKFTIQLADSQFTAHGASAKGANEGSALTEPAVTVDVKLKTSGTIQALSYCNIHGLWEAEKKITVS</sequence>
<dbReference type="Pfam" id="PF01880">
    <property type="entry name" value="Desulfoferrodox"/>
    <property type="match status" value="1"/>
</dbReference>
<dbReference type="PANTHER" id="PTHR36541">
    <property type="entry name" value="SUPEROXIDE REDUCTASE-RELATED"/>
    <property type="match status" value="1"/>
</dbReference>
<dbReference type="CDD" id="cd03172">
    <property type="entry name" value="SORL_classII"/>
    <property type="match status" value="1"/>
</dbReference>
<evidence type="ECO:0000256" key="1">
    <source>
        <dbReference type="ARBA" id="ARBA00005941"/>
    </source>
</evidence>
<feature type="domain" description="Desulfoferrodoxin ferrous iron-binding" evidence="6">
    <location>
        <begin position="10"/>
        <end position="123"/>
    </location>
</feature>
<dbReference type="NCBIfam" id="TIGR00332">
    <property type="entry name" value="neela_ferrous"/>
    <property type="match status" value="1"/>
</dbReference>
<evidence type="ECO:0000256" key="3">
    <source>
        <dbReference type="ARBA" id="ARBA00022723"/>
    </source>
</evidence>
<dbReference type="InterPro" id="IPR002742">
    <property type="entry name" value="Desulfoferrodoxin_Fe-bd_dom"/>
</dbReference>
<dbReference type="EC" id="1.15.1.2" evidence="7"/>
<evidence type="ECO:0000259" key="6">
    <source>
        <dbReference type="Pfam" id="PF01880"/>
    </source>
</evidence>
<dbReference type="EMBL" id="CP006939">
    <property type="protein sequence ID" value="AHC15113.1"/>
    <property type="molecule type" value="Genomic_DNA"/>
</dbReference>
<keyword evidence="4" id="KW-0249">Electron transport</keyword>
<dbReference type="OrthoDB" id="9814936at2"/>
<dbReference type="STRING" id="1307761.L21SP2_1734"/>
<dbReference type="Proteomes" id="UP000018680">
    <property type="component" value="Chromosome"/>
</dbReference>
<evidence type="ECO:0000256" key="5">
    <source>
        <dbReference type="ARBA" id="ARBA00023004"/>
    </source>
</evidence>
<dbReference type="HOGENOM" id="CLU_118960_2_1_12"/>
<dbReference type="RefSeq" id="WP_024268032.1">
    <property type="nucleotide sequence ID" value="NC_023035.1"/>
</dbReference>
<evidence type="ECO:0000256" key="2">
    <source>
        <dbReference type="ARBA" id="ARBA00022448"/>
    </source>
</evidence>
<evidence type="ECO:0000256" key="4">
    <source>
        <dbReference type="ARBA" id="ARBA00022982"/>
    </source>
</evidence>
<gene>
    <name evidence="7" type="ORF">L21SP2_1734</name>
</gene>
<dbReference type="eggNOG" id="COG2033">
    <property type="taxonomic scope" value="Bacteria"/>
</dbReference>
<evidence type="ECO:0000313" key="8">
    <source>
        <dbReference type="Proteomes" id="UP000018680"/>
    </source>
</evidence>